<proteinExistence type="inferred from homology"/>
<dbReference type="PRINTS" id="PR00509">
    <property type="entry name" value="PGMPMM"/>
</dbReference>
<keyword evidence="5 6" id="KW-0413">Isomerase</keyword>
<dbReference type="InterPro" id="IPR016055">
    <property type="entry name" value="A-D-PHexomutase_a/b/a-I/II/III"/>
</dbReference>
<dbReference type="InterPro" id="IPR005845">
    <property type="entry name" value="A-D-PHexomutase_a/b/a-II"/>
</dbReference>
<dbReference type="FunFam" id="3.40.120.10:FF:000003">
    <property type="entry name" value="Phosphoglucosamine mutase"/>
    <property type="match status" value="1"/>
</dbReference>
<dbReference type="CDD" id="cd05802">
    <property type="entry name" value="GlmM"/>
    <property type="match status" value="1"/>
</dbReference>
<dbReference type="FunFam" id="3.40.120.10:FF:000001">
    <property type="entry name" value="Phosphoglucosamine mutase"/>
    <property type="match status" value="1"/>
</dbReference>
<accession>A0AB35C224</accession>
<keyword evidence="2 6" id="KW-0597">Phosphoprotein</keyword>
<dbReference type="InterPro" id="IPR005843">
    <property type="entry name" value="A-D-PHexomutase_C"/>
</dbReference>
<dbReference type="EMBL" id="JAGIBU010000003">
    <property type="protein sequence ID" value="MBS7824493.1"/>
    <property type="molecule type" value="Genomic_DNA"/>
</dbReference>
<feature type="modified residue" description="Phosphoserine" evidence="6">
    <location>
        <position position="99"/>
    </location>
</feature>
<dbReference type="GO" id="GO:0009252">
    <property type="term" value="P:peptidoglycan biosynthetic process"/>
    <property type="evidence" value="ECO:0007669"/>
    <property type="project" value="TreeGrafter"/>
</dbReference>
<feature type="domain" description="Alpha-D-phosphohexomutase C-terminal" evidence="7">
    <location>
        <begin position="364"/>
        <end position="429"/>
    </location>
</feature>
<feature type="domain" description="Alpha-D-phosphohexomutase alpha/beta/alpha" evidence="8">
    <location>
        <begin position="2"/>
        <end position="131"/>
    </location>
</feature>
<dbReference type="Gene3D" id="3.30.310.50">
    <property type="entry name" value="Alpha-D-phosphohexomutase, C-terminal domain"/>
    <property type="match status" value="1"/>
</dbReference>
<feature type="active site" description="Phosphoserine intermediate" evidence="6">
    <location>
        <position position="99"/>
    </location>
</feature>
<evidence type="ECO:0000259" key="8">
    <source>
        <dbReference type="Pfam" id="PF02878"/>
    </source>
</evidence>
<dbReference type="AlphaFoldDB" id="A0AB35C224"/>
<evidence type="ECO:0000256" key="6">
    <source>
        <dbReference type="HAMAP-Rule" id="MF_01554"/>
    </source>
</evidence>
<dbReference type="Pfam" id="PF02879">
    <property type="entry name" value="PGM_PMM_II"/>
    <property type="match status" value="1"/>
</dbReference>
<dbReference type="InterPro" id="IPR050060">
    <property type="entry name" value="Phosphoglucosamine_mutase"/>
</dbReference>
<dbReference type="PANTHER" id="PTHR42946">
    <property type="entry name" value="PHOSPHOHEXOSE MUTASE"/>
    <property type="match status" value="1"/>
</dbReference>
<dbReference type="SUPFAM" id="SSF55957">
    <property type="entry name" value="Phosphoglucomutase, C-terminal domain"/>
    <property type="match status" value="1"/>
</dbReference>
<evidence type="ECO:0000313" key="11">
    <source>
        <dbReference type="EMBL" id="MBS7824493.1"/>
    </source>
</evidence>
<evidence type="ECO:0000256" key="4">
    <source>
        <dbReference type="ARBA" id="ARBA00022842"/>
    </source>
</evidence>
<dbReference type="HAMAP" id="MF_01554_B">
    <property type="entry name" value="GlmM_B"/>
    <property type="match status" value="1"/>
</dbReference>
<dbReference type="RefSeq" id="WP_213403720.1">
    <property type="nucleotide sequence ID" value="NZ_JAGIBR010000003.1"/>
</dbReference>
<keyword evidence="4 6" id="KW-0460">Magnesium</keyword>
<dbReference type="EC" id="5.4.2.10" evidence="6"/>
<feature type="domain" description="Alpha-D-phosphohexomutase alpha/beta/alpha" evidence="9">
    <location>
        <begin position="154"/>
        <end position="250"/>
    </location>
</feature>
<evidence type="ECO:0000313" key="12">
    <source>
        <dbReference type="Proteomes" id="UP000680020"/>
    </source>
</evidence>
<evidence type="ECO:0000256" key="1">
    <source>
        <dbReference type="ARBA" id="ARBA00010231"/>
    </source>
</evidence>
<protein>
    <recommendedName>
        <fullName evidence="6">Phosphoglucosamine mutase</fullName>
        <ecNumber evidence="6">5.4.2.10</ecNumber>
    </recommendedName>
</protein>
<dbReference type="FunFam" id="3.30.310.50:FF:000001">
    <property type="entry name" value="Phosphoglucosamine mutase"/>
    <property type="match status" value="1"/>
</dbReference>
<evidence type="ECO:0000259" key="9">
    <source>
        <dbReference type="Pfam" id="PF02879"/>
    </source>
</evidence>
<dbReference type="GO" id="GO:0005975">
    <property type="term" value="P:carbohydrate metabolic process"/>
    <property type="evidence" value="ECO:0007669"/>
    <property type="project" value="InterPro"/>
</dbReference>
<dbReference type="InterPro" id="IPR036900">
    <property type="entry name" value="A-D-PHexomutase_C_sf"/>
</dbReference>
<dbReference type="Proteomes" id="UP000680020">
    <property type="component" value="Unassembled WGS sequence"/>
</dbReference>
<dbReference type="GO" id="GO:0004615">
    <property type="term" value="F:phosphomannomutase activity"/>
    <property type="evidence" value="ECO:0007669"/>
    <property type="project" value="TreeGrafter"/>
</dbReference>
<comment type="function">
    <text evidence="6">Catalyzes the conversion of glucosamine-6-phosphate to glucosamine-1-phosphate.</text>
</comment>
<dbReference type="InterPro" id="IPR005844">
    <property type="entry name" value="A-D-PHexomutase_a/b/a-I"/>
</dbReference>
<dbReference type="NCBIfam" id="TIGR01455">
    <property type="entry name" value="glmM"/>
    <property type="match status" value="1"/>
</dbReference>
<dbReference type="SUPFAM" id="SSF53738">
    <property type="entry name" value="Phosphoglucomutase, first 3 domains"/>
    <property type="match status" value="3"/>
</dbReference>
<dbReference type="GO" id="GO:0005829">
    <property type="term" value="C:cytosol"/>
    <property type="evidence" value="ECO:0007669"/>
    <property type="project" value="TreeGrafter"/>
</dbReference>
<evidence type="ECO:0000256" key="2">
    <source>
        <dbReference type="ARBA" id="ARBA00022553"/>
    </source>
</evidence>
<feature type="domain" description="Alpha-D-phosphohexomutase alpha/beta/alpha" evidence="10">
    <location>
        <begin position="254"/>
        <end position="357"/>
    </location>
</feature>
<evidence type="ECO:0000259" key="10">
    <source>
        <dbReference type="Pfam" id="PF02880"/>
    </source>
</evidence>
<evidence type="ECO:0000256" key="5">
    <source>
        <dbReference type="ARBA" id="ARBA00023235"/>
    </source>
</evidence>
<sequence>MRRYFGTDGVRGRTGEVPMTPDFILRLGYAAGKVLAREGARVLIGKDTRISGYMFESALEAGLTYAGVGVALTGPMPTPAIAYLTRTLDTSAGCMVSASHNPYFDNGVKFFGEDGQKLDDALELEIESHLDAPLVPVNPDGFGRVRRITDAAGRYIEFCKSSARDLNLRGMKIVLDCANGATYHIAPHVFTELGAKVIVIGNEPNGFNINDQVGSTQPAALQKKVLEEKADCGIGFDGDGDRLVIVDGKGVVYDGDAILYLIATHRREKQIVATIMSNLGFEHALKNEGIELIRAKVGDRYVLEQLKQHNLTLGGESSGHIICMDKHTTGDGIIAALQALQAILDKNMTIAESLQHIPKSTQTMINVQLKDRTGWDTDVVKAEIEQVEKALGDNGRVLIRPSGTEPVVRVMVESFDVAASKKYAESLANLIKNQK</sequence>
<name>A0AB35C224_9GAMM</name>
<dbReference type="Pfam" id="PF02878">
    <property type="entry name" value="PGM_PMM_I"/>
    <property type="match status" value="1"/>
</dbReference>
<feature type="binding site" description="via phosphate group" evidence="6">
    <location>
        <position position="99"/>
    </location>
    <ligand>
        <name>Mg(2+)</name>
        <dbReference type="ChEBI" id="CHEBI:18420"/>
    </ligand>
</feature>
<keyword evidence="3 6" id="KW-0479">Metal-binding</keyword>
<feature type="binding site" evidence="6">
    <location>
        <position position="237"/>
    </location>
    <ligand>
        <name>Mg(2+)</name>
        <dbReference type="ChEBI" id="CHEBI:18420"/>
    </ligand>
</feature>
<organism evidence="11 12">
    <name type="scientific">Wohlfahrtiimonas chitiniclastica</name>
    <dbReference type="NCBI Taxonomy" id="400946"/>
    <lineage>
        <taxon>Bacteria</taxon>
        <taxon>Pseudomonadati</taxon>
        <taxon>Pseudomonadota</taxon>
        <taxon>Gammaproteobacteria</taxon>
        <taxon>Cardiobacteriales</taxon>
        <taxon>Ignatzschineriaceae</taxon>
        <taxon>Wohlfahrtiimonas</taxon>
    </lineage>
</organism>
<dbReference type="PANTHER" id="PTHR42946:SF1">
    <property type="entry name" value="PHOSPHOGLUCOMUTASE (ALPHA-D-GLUCOSE-1,6-BISPHOSPHATE-DEPENDENT)"/>
    <property type="match status" value="1"/>
</dbReference>
<gene>
    <name evidence="6 11" type="primary">glmM</name>
    <name evidence="11" type="ORF">J7561_04665</name>
</gene>
<evidence type="ECO:0000256" key="3">
    <source>
        <dbReference type="ARBA" id="ARBA00022723"/>
    </source>
</evidence>
<dbReference type="GO" id="GO:0008966">
    <property type="term" value="F:phosphoglucosamine mutase activity"/>
    <property type="evidence" value="ECO:0007669"/>
    <property type="project" value="UniProtKB-UniRule"/>
</dbReference>
<dbReference type="Gene3D" id="3.40.120.10">
    <property type="entry name" value="Alpha-D-Glucose-1,6-Bisphosphate, subunit A, domain 3"/>
    <property type="match status" value="3"/>
</dbReference>
<dbReference type="Pfam" id="PF02880">
    <property type="entry name" value="PGM_PMM_III"/>
    <property type="match status" value="1"/>
</dbReference>
<comment type="caution">
    <text evidence="11">The sequence shown here is derived from an EMBL/GenBank/DDBJ whole genome shotgun (WGS) entry which is preliminary data.</text>
</comment>
<comment type="similarity">
    <text evidence="1 6">Belongs to the phosphohexose mutase family.</text>
</comment>
<comment type="cofactor">
    <cofactor evidence="6">
        <name>Mg(2+)</name>
        <dbReference type="ChEBI" id="CHEBI:18420"/>
    </cofactor>
    <text evidence="6">Binds 1 Mg(2+) ion per subunit.</text>
</comment>
<dbReference type="NCBIfam" id="NF008139">
    <property type="entry name" value="PRK10887.1"/>
    <property type="match status" value="1"/>
</dbReference>
<dbReference type="InterPro" id="IPR005846">
    <property type="entry name" value="A-D-PHexomutase_a/b/a-III"/>
</dbReference>
<reference evidence="11" key="1">
    <citation type="submission" date="2021-03" db="EMBL/GenBank/DDBJ databases">
        <title>Identification and antibiotic profiling of Wohlfahrtiimonas chitiniclastica, an underestimated human pathogen.</title>
        <authorList>
            <person name="Kopf A."/>
            <person name="Bunk B."/>
            <person name="Coldewey S."/>
            <person name="Gunzer F."/>
            <person name="Riedel T."/>
            <person name="Schroettner P."/>
        </authorList>
    </citation>
    <scope>NUCLEOTIDE SEQUENCE</scope>
    <source>
        <strain evidence="11">DSM 100917</strain>
    </source>
</reference>
<comment type="catalytic activity">
    <reaction evidence="6">
        <text>alpha-D-glucosamine 1-phosphate = D-glucosamine 6-phosphate</text>
        <dbReference type="Rhea" id="RHEA:23424"/>
        <dbReference type="ChEBI" id="CHEBI:58516"/>
        <dbReference type="ChEBI" id="CHEBI:58725"/>
        <dbReference type="EC" id="5.4.2.10"/>
    </reaction>
</comment>
<feature type="binding site" evidence="6">
    <location>
        <position position="239"/>
    </location>
    <ligand>
        <name>Mg(2+)</name>
        <dbReference type="ChEBI" id="CHEBI:18420"/>
    </ligand>
</feature>
<feature type="binding site" evidence="6">
    <location>
        <position position="241"/>
    </location>
    <ligand>
        <name>Mg(2+)</name>
        <dbReference type="ChEBI" id="CHEBI:18420"/>
    </ligand>
</feature>
<dbReference type="InterPro" id="IPR005841">
    <property type="entry name" value="Alpha-D-phosphohexomutase_SF"/>
</dbReference>
<comment type="PTM">
    <text evidence="6">Activated by phosphorylation.</text>
</comment>
<dbReference type="Pfam" id="PF00408">
    <property type="entry name" value="PGM_PMM_IV"/>
    <property type="match status" value="1"/>
</dbReference>
<dbReference type="GO" id="GO:0000287">
    <property type="term" value="F:magnesium ion binding"/>
    <property type="evidence" value="ECO:0007669"/>
    <property type="project" value="UniProtKB-UniRule"/>
</dbReference>
<evidence type="ECO:0000259" key="7">
    <source>
        <dbReference type="Pfam" id="PF00408"/>
    </source>
</evidence>
<dbReference type="InterPro" id="IPR006352">
    <property type="entry name" value="GlmM_bact"/>
</dbReference>
<dbReference type="GO" id="GO:0006048">
    <property type="term" value="P:UDP-N-acetylglucosamine biosynthetic process"/>
    <property type="evidence" value="ECO:0007669"/>
    <property type="project" value="TreeGrafter"/>
</dbReference>